<dbReference type="AlphaFoldDB" id="A0AAJ0C6F5"/>
<sequence>MRDAATPRAGGGGGIGEHDPEKEGTPGTLRDSPDGDDGGEHPDPPEEIPSLGRGHRRGGCHRRGGPAGGGGGGCGRGRGFHGRGHGHCHGRGRGHGHHHRGPPPAYNDGAGASPFDFRGLMQAFSNHPFAQQVREQVERARAAAAGRRDEEEEGYGEGGAFDADAETFVPPVDVFDGAGAWTVHVALPGAKKEDVGVSWDAAKSSLAISGVVYRPGDEAFLSGLVAGERKVGLFQRKVKLPPARSAEKEEVDEEGIVARMEDGVLIVVVPKAEKDWTEIKKVDVL</sequence>
<keyword evidence="7" id="KW-1185">Reference proteome</keyword>
<dbReference type="SUPFAM" id="SSF49764">
    <property type="entry name" value="HSP20-like chaperones"/>
    <property type="match status" value="1"/>
</dbReference>
<evidence type="ECO:0000313" key="6">
    <source>
        <dbReference type="EMBL" id="KAK1769564.1"/>
    </source>
</evidence>
<evidence type="ECO:0000259" key="5">
    <source>
        <dbReference type="PROSITE" id="PS01031"/>
    </source>
</evidence>
<dbReference type="Pfam" id="PF00011">
    <property type="entry name" value="HSP20"/>
    <property type="match status" value="1"/>
</dbReference>
<dbReference type="CDD" id="cd06464">
    <property type="entry name" value="ACD_sHsps-like"/>
    <property type="match status" value="1"/>
</dbReference>
<keyword evidence="1" id="KW-0346">Stress response</keyword>
<comment type="similarity">
    <text evidence="2 3">Belongs to the small heat shock protein (HSP20) family.</text>
</comment>
<dbReference type="Proteomes" id="UP001244011">
    <property type="component" value="Unassembled WGS sequence"/>
</dbReference>
<reference evidence="6" key="1">
    <citation type="submission" date="2023-06" db="EMBL/GenBank/DDBJ databases">
        <title>Genome-scale phylogeny and comparative genomics of the fungal order Sordariales.</title>
        <authorList>
            <consortium name="Lawrence Berkeley National Laboratory"/>
            <person name="Hensen N."/>
            <person name="Bonometti L."/>
            <person name="Westerberg I."/>
            <person name="Brannstrom I.O."/>
            <person name="Guillou S."/>
            <person name="Cros-Aarteil S."/>
            <person name="Calhoun S."/>
            <person name="Haridas S."/>
            <person name="Kuo A."/>
            <person name="Mondo S."/>
            <person name="Pangilinan J."/>
            <person name="Riley R."/>
            <person name="Labutti K."/>
            <person name="Andreopoulos B."/>
            <person name="Lipzen A."/>
            <person name="Chen C."/>
            <person name="Yanf M."/>
            <person name="Daum C."/>
            <person name="Ng V."/>
            <person name="Clum A."/>
            <person name="Steindorff A."/>
            <person name="Ohm R."/>
            <person name="Martin F."/>
            <person name="Silar P."/>
            <person name="Natvig D."/>
            <person name="Lalanne C."/>
            <person name="Gautier V."/>
            <person name="Ament-Velasquez S.L."/>
            <person name="Kruys A."/>
            <person name="Hutchinson M.I."/>
            <person name="Powell A.J."/>
            <person name="Barry K."/>
            <person name="Miller A.N."/>
            <person name="Grigoriev I.V."/>
            <person name="Debuchy R."/>
            <person name="Gladieux P."/>
            <person name="Thoren M.H."/>
            <person name="Johannesson H."/>
        </authorList>
    </citation>
    <scope>NUCLEOTIDE SEQUENCE</scope>
    <source>
        <strain evidence="6">8032-3</strain>
    </source>
</reference>
<accession>A0AAJ0C6F5</accession>
<feature type="region of interest" description="Disordered" evidence="4">
    <location>
        <begin position="1"/>
        <end position="113"/>
    </location>
</feature>
<dbReference type="PANTHER" id="PTHR11527">
    <property type="entry name" value="HEAT-SHOCK PROTEIN 20 FAMILY MEMBER"/>
    <property type="match status" value="1"/>
</dbReference>
<evidence type="ECO:0000256" key="4">
    <source>
        <dbReference type="SAM" id="MobiDB-lite"/>
    </source>
</evidence>
<dbReference type="InterPro" id="IPR002068">
    <property type="entry name" value="A-crystallin/Hsp20_dom"/>
</dbReference>
<evidence type="ECO:0000256" key="1">
    <source>
        <dbReference type="ARBA" id="ARBA00023016"/>
    </source>
</evidence>
<evidence type="ECO:0000256" key="2">
    <source>
        <dbReference type="PROSITE-ProRule" id="PRU00285"/>
    </source>
</evidence>
<dbReference type="InterPro" id="IPR008978">
    <property type="entry name" value="HSP20-like_chaperone"/>
</dbReference>
<dbReference type="GeneID" id="85310473"/>
<comment type="caution">
    <text evidence="6">The sequence shown here is derived from an EMBL/GenBank/DDBJ whole genome shotgun (WGS) entry which is preliminary data.</text>
</comment>
<feature type="compositionally biased region" description="Basic residues" evidence="4">
    <location>
        <begin position="53"/>
        <end position="64"/>
    </location>
</feature>
<feature type="compositionally biased region" description="Basic residues" evidence="4">
    <location>
        <begin position="78"/>
        <end position="101"/>
    </location>
</feature>
<dbReference type="RefSeq" id="XP_060285777.1">
    <property type="nucleotide sequence ID" value="XM_060427286.1"/>
</dbReference>
<name>A0AAJ0C6F5_9PEZI</name>
<dbReference type="InterPro" id="IPR031107">
    <property type="entry name" value="Small_HSP"/>
</dbReference>
<evidence type="ECO:0000256" key="3">
    <source>
        <dbReference type="RuleBase" id="RU003616"/>
    </source>
</evidence>
<evidence type="ECO:0000313" key="7">
    <source>
        <dbReference type="Proteomes" id="UP001244011"/>
    </source>
</evidence>
<protein>
    <submittedName>
        <fullName evidence="6">HSP20-like chaperone</fullName>
    </submittedName>
</protein>
<proteinExistence type="inferred from homology"/>
<feature type="domain" description="SHSP" evidence="5">
    <location>
        <begin position="163"/>
        <end position="285"/>
    </location>
</feature>
<dbReference type="EMBL" id="MU839002">
    <property type="protein sequence ID" value="KAK1769564.1"/>
    <property type="molecule type" value="Genomic_DNA"/>
</dbReference>
<feature type="compositionally biased region" description="Basic and acidic residues" evidence="4">
    <location>
        <begin position="135"/>
        <end position="149"/>
    </location>
</feature>
<dbReference type="PROSITE" id="PS01031">
    <property type="entry name" value="SHSP"/>
    <property type="match status" value="1"/>
</dbReference>
<gene>
    <name evidence="6" type="ORF">QBC33DRAFT_531206</name>
</gene>
<feature type="region of interest" description="Disordered" evidence="4">
    <location>
        <begin position="134"/>
        <end position="162"/>
    </location>
</feature>
<feature type="compositionally biased region" description="Gly residues" evidence="4">
    <location>
        <begin position="65"/>
        <end position="77"/>
    </location>
</feature>
<dbReference type="Gene3D" id="2.60.40.790">
    <property type="match status" value="1"/>
</dbReference>
<organism evidence="6 7">
    <name type="scientific">Phialemonium atrogriseum</name>
    <dbReference type="NCBI Taxonomy" id="1093897"/>
    <lineage>
        <taxon>Eukaryota</taxon>
        <taxon>Fungi</taxon>
        <taxon>Dikarya</taxon>
        <taxon>Ascomycota</taxon>
        <taxon>Pezizomycotina</taxon>
        <taxon>Sordariomycetes</taxon>
        <taxon>Sordariomycetidae</taxon>
        <taxon>Cephalothecales</taxon>
        <taxon>Cephalothecaceae</taxon>
        <taxon>Phialemonium</taxon>
    </lineage>
</organism>